<comment type="caution">
    <text evidence="2">The sequence shown here is derived from an EMBL/GenBank/DDBJ whole genome shotgun (WGS) entry which is preliminary data.</text>
</comment>
<evidence type="ECO:0000313" key="3">
    <source>
        <dbReference type="Proteomes" id="UP001151760"/>
    </source>
</evidence>
<reference evidence="2" key="2">
    <citation type="submission" date="2022-01" db="EMBL/GenBank/DDBJ databases">
        <authorList>
            <person name="Yamashiro T."/>
            <person name="Shiraishi A."/>
            <person name="Satake H."/>
            <person name="Nakayama K."/>
        </authorList>
    </citation>
    <scope>NUCLEOTIDE SEQUENCE</scope>
</reference>
<proteinExistence type="predicted"/>
<dbReference type="EMBL" id="BQNB010011612">
    <property type="protein sequence ID" value="GJS92870.1"/>
    <property type="molecule type" value="Genomic_DNA"/>
</dbReference>
<sequence>MVRINEEVKEQGERGDKMETDKEVEEVFEDEESVWEAEEEVKEVFDDETEEEDDDTKYYNPPTNKELVYHEWLLKNPQPSWAKAKIRAKNPSNIKISCMIEHILMKHAYIDIESPINVIFDENKLGSS</sequence>
<evidence type="ECO:0000256" key="1">
    <source>
        <dbReference type="SAM" id="MobiDB-lite"/>
    </source>
</evidence>
<feature type="region of interest" description="Disordered" evidence="1">
    <location>
        <begin position="1"/>
        <end position="61"/>
    </location>
</feature>
<feature type="compositionally biased region" description="Acidic residues" evidence="1">
    <location>
        <begin position="22"/>
        <end position="55"/>
    </location>
</feature>
<keyword evidence="3" id="KW-1185">Reference proteome</keyword>
<dbReference type="Proteomes" id="UP001151760">
    <property type="component" value="Unassembled WGS sequence"/>
</dbReference>
<name>A0ABQ4ZSG3_9ASTR</name>
<protein>
    <submittedName>
        <fullName evidence="2">Uncharacterized protein</fullName>
    </submittedName>
</protein>
<organism evidence="2 3">
    <name type="scientific">Tanacetum coccineum</name>
    <dbReference type="NCBI Taxonomy" id="301880"/>
    <lineage>
        <taxon>Eukaryota</taxon>
        <taxon>Viridiplantae</taxon>
        <taxon>Streptophyta</taxon>
        <taxon>Embryophyta</taxon>
        <taxon>Tracheophyta</taxon>
        <taxon>Spermatophyta</taxon>
        <taxon>Magnoliopsida</taxon>
        <taxon>eudicotyledons</taxon>
        <taxon>Gunneridae</taxon>
        <taxon>Pentapetalae</taxon>
        <taxon>asterids</taxon>
        <taxon>campanulids</taxon>
        <taxon>Asterales</taxon>
        <taxon>Asteraceae</taxon>
        <taxon>Asteroideae</taxon>
        <taxon>Anthemideae</taxon>
        <taxon>Anthemidinae</taxon>
        <taxon>Tanacetum</taxon>
    </lineage>
</organism>
<accession>A0ABQ4ZSG3</accession>
<gene>
    <name evidence="2" type="ORF">Tco_0799838</name>
</gene>
<evidence type="ECO:0000313" key="2">
    <source>
        <dbReference type="EMBL" id="GJS92870.1"/>
    </source>
</evidence>
<reference evidence="2" key="1">
    <citation type="journal article" date="2022" name="Int. J. Mol. Sci.">
        <title>Draft Genome of Tanacetum Coccineum: Genomic Comparison of Closely Related Tanacetum-Family Plants.</title>
        <authorList>
            <person name="Yamashiro T."/>
            <person name="Shiraishi A."/>
            <person name="Nakayama K."/>
            <person name="Satake H."/>
        </authorList>
    </citation>
    <scope>NUCLEOTIDE SEQUENCE</scope>
</reference>
<feature type="compositionally biased region" description="Basic and acidic residues" evidence="1">
    <location>
        <begin position="1"/>
        <end position="21"/>
    </location>
</feature>